<reference evidence="1 2" key="1">
    <citation type="submission" date="2023-07" db="EMBL/GenBank/DDBJ databases">
        <title>Sequencing the genomes of 1000 actinobacteria strains.</title>
        <authorList>
            <person name="Klenk H.-P."/>
        </authorList>
    </citation>
    <scope>NUCLEOTIDE SEQUENCE [LARGE SCALE GENOMIC DNA]</scope>
    <source>
        <strain evidence="1 2">DSM 22966</strain>
    </source>
</reference>
<keyword evidence="2" id="KW-1185">Reference proteome</keyword>
<protein>
    <submittedName>
        <fullName evidence="1">Uncharacterized protein</fullName>
    </submittedName>
</protein>
<organism evidence="1 2">
    <name type="scientific">Enteractinococcus fodinae</name>
    <dbReference type="NCBI Taxonomy" id="684663"/>
    <lineage>
        <taxon>Bacteria</taxon>
        <taxon>Bacillati</taxon>
        <taxon>Actinomycetota</taxon>
        <taxon>Actinomycetes</taxon>
        <taxon>Micrococcales</taxon>
        <taxon>Micrococcaceae</taxon>
    </lineage>
</organism>
<proteinExistence type="predicted"/>
<evidence type="ECO:0000313" key="1">
    <source>
        <dbReference type="EMBL" id="MDR7348029.1"/>
    </source>
</evidence>
<comment type="caution">
    <text evidence="1">The sequence shown here is derived from an EMBL/GenBank/DDBJ whole genome shotgun (WGS) entry which is preliminary data.</text>
</comment>
<gene>
    <name evidence="1" type="ORF">J2S62_002286</name>
</gene>
<accession>A0ABU2B353</accession>
<name>A0ABU2B353_9MICC</name>
<dbReference type="EMBL" id="JAVDYJ010000001">
    <property type="protein sequence ID" value="MDR7348029.1"/>
    <property type="molecule type" value="Genomic_DNA"/>
</dbReference>
<evidence type="ECO:0000313" key="2">
    <source>
        <dbReference type="Proteomes" id="UP001183794"/>
    </source>
</evidence>
<dbReference type="Proteomes" id="UP001183794">
    <property type="component" value="Unassembled WGS sequence"/>
</dbReference>
<sequence length="281" mass="31078">MENAMLPRKFFALIAAAAIVGLTSCGGEAGRADADTPPAFSEIENDIWGSMAAAGSVTIERDMALFAISDPTASLRFDDIYGESDAPFENRGMLDGSGSSLHRDGHELARVFPDDVMYLTGGAVLSMFEGGEIGLDSFAELDRTSVPDDLMDVWVEPSPEIQDFYSEGAFNVGDEFYGLHRMWYGEDSPDHAITRDHLTDQGTAEIRNDKEVWVYPGEYMDQELVIESNHETPRLVSLSYPLLEMHFKDWGETEAPERPDEADVISLDEFEERVLAATSDL</sequence>